<dbReference type="Proteomes" id="UP000243498">
    <property type="component" value="Unassembled WGS sequence"/>
</dbReference>
<evidence type="ECO:0000313" key="1">
    <source>
        <dbReference type="EMBL" id="OAA43253.1"/>
    </source>
</evidence>
<evidence type="ECO:0000313" key="2">
    <source>
        <dbReference type="Proteomes" id="UP000243498"/>
    </source>
</evidence>
<name>A0A162JKB2_METRR</name>
<sequence length="59" mass="6548">MRPHYAEILVNGVITEATGDALDAAEKWLDTTEKSMDAYEETLRRDSQYICAVAVEAAD</sequence>
<keyword evidence="2" id="KW-1185">Reference proteome</keyword>
<gene>
    <name evidence="1" type="ORF">NOR_04620</name>
</gene>
<protein>
    <submittedName>
        <fullName evidence="1">Uncharacterized protein</fullName>
    </submittedName>
</protein>
<organism evidence="1 2">
    <name type="scientific">Metarhizium rileyi (strain RCEF 4871)</name>
    <name type="common">Nomuraea rileyi</name>
    <dbReference type="NCBI Taxonomy" id="1649241"/>
    <lineage>
        <taxon>Eukaryota</taxon>
        <taxon>Fungi</taxon>
        <taxon>Dikarya</taxon>
        <taxon>Ascomycota</taxon>
        <taxon>Pezizomycotina</taxon>
        <taxon>Sordariomycetes</taxon>
        <taxon>Hypocreomycetidae</taxon>
        <taxon>Hypocreales</taxon>
        <taxon>Clavicipitaceae</taxon>
        <taxon>Metarhizium</taxon>
    </lineage>
</organism>
<dbReference type="AlphaFoldDB" id="A0A162JKB2"/>
<dbReference type="EMBL" id="AZHC01000012">
    <property type="protein sequence ID" value="OAA43253.1"/>
    <property type="molecule type" value="Genomic_DNA"/>
</dbReference>
<reference evidence="1 2" key="1">
    <citation type="journal article" date="2016" name="Genome Biol. Evol.">
        <title>Divergent and convergent evolution of fungal pathogenicity.</title>
        <authorList>
            <person name="Shang Y."/>
            <person name="Xiao G."/>
            <person name="Zheng P."/>
            <person name="Cen K."/>
            <person name="Zhan S."/>
            <person name="Wang C."/>
        </authorList>
    </citation>
    <scope>NUCLEOTIDE SEQUENCE [LARGE SCALE GENOMIC DNA]</scope>
    <source>
        <strain evidence="1 2">RCEF 4871</strain>
    </source>
</reference>
<comment type="caution">
    <text evidence="1">The sequence shown here is derived from an EMBL/GenBank/DDBJ whole genome shotgun (WGS) entry which is preliminary data.</text>
</comment>
<accession>A0A162JKB2</accession>
<proteinExistence type="predicted"/>